<dbReference type="NCBIfam" id="TIGR01133">
    <property type="entry name" value="murG"/>
    <property type="match status" value="1"/>
</dbReference>
<keyword evidence="3 10" id="KW-0328">Glycosyltransferase</keyword>
<evidence type="ECO:0000256" key="3">
    <source>
        <dbReference type="ARBA" id="ARBA00022676"/>
    </source>
</evidence>
<dbReference type="EMBL" id="JASJEV010000005">
    <property type="protein sequence ID" value="MDJ1158611.1"/>
    <property type="molecule type" value="Genomic_DNA"/>
</dbReference>
<keyword evidence="7 10" id="KW-0472">Membrane</keyword>
<dbReference type="SUPFAM" id="SSF53756">
    <property type="entry name" value="UDP-Glycosyltransferase/glycogen phosphorylase"/>
    <property type="match status" value="1"/>
</dbReference>
<dbReference type="RefSeq" id="WP_283740594.1">
    <property type="nucleotide sequence ID" value="NZ_JASJEV010000005.1"/>
</dbReference>
<keyword evidence="8 10" id="KW-0131">Cell cycle</keyword>
<evidence type="ECO:0000256" key="4">
    <source>
        <dbReference type="ARBA" id="ARBA00022679"/>
    </source>
</evidence>
<feature type="domain" description="Glycosyl transferase family 28 C-terminal" evidence="12">
    <location>
        <begin position="190"/>
        <end position="355"/>
    </location>
</feature>
<sequence length="374" mass="38624">MASDPFVLIAAGGTGGHLFPAEALAVALARRGIRVSLATDGRAAKYAGAFPADAIFEIPSATPSGRSLPAAVQAALTLARGVWTARGLMRARRPAVVVGFGGYPTVPPVLAAALLRVPAIIHEQNAVLGRANRFLAARASAIATGFPGVGKVAEGLRGRLTHTGNPVRPAVLEAAEVPFQPLGAGDRLRVVVFGGSQGARVMSDVVPAAVERLPVELRARLSLTQQARPEDLARVRETYARLGVEAVVEPFFADLPQRIARAHLVVGRSGASTVAELAVIGRPAILVPLPHALDQDQAANAAALGSVGAATVIRQDDFTPERLAEEIATRLAIPEGLTRAAEAAKSAGVPDAGERLAALVMRVGRLGPHSESNS</sequence>
<comment type="similarity">
    <text evidence="10">Belongs to the glycosyltransferase 28 family. MurG subfamily.</text>
</comment>
<evidence type="ECO:0000256" key="8">
    <source>
        <dbReference type="ARBA" id="ARBA00023306"/>
    </source>
</evidence>
<gene>
    <name evidence="10 13" type="primary">murG</name>
    <name evidence="13" type="ORF">QNA08_10225</name>
</gene>
<evidence type="ECO:0000259" key="12">
    <source>
        <dbReference type="Pfam" id="PF04101"/>
    </source>
</evidence>
<accession>A0ABT7AGW2</accession>
<dbReference type="CDD" id="cd03785">
    <property type="entry name" value="GT28_MurG"/>
    <property type="match status" value="1"/>
</dbReference>
<keyword evidence="14" id="KW-1185">Reference proteome</keyword>
<comment type="subcellular location">
    <subcellularLocation>
        <location evidence="10">Cell membrane</location>
        <topology evidence="10">Peripheral membrane protein</topology>
        <orientation evidence="10">Cytoplasmic side</orientation>
    </subcellularLocation>
</comment>
<comment type="catalytic activity">
    <reaction evidence="10">
        <text>di-trans,octa-cis-undecaprenyl diphospho-N-acetyl-alpha-D-muramoyl-L-alanyl-D-glutamyl-meso-2,6-diaminopimeloyl-D-alanyl-D-alanine + UDP-N-acetyl-alpha-D-glucosamine = di-trans,octa-cis-undecaprenyl diphospho-[N-acetyl-alpha-D-glucosaminyl-(1-&gt;4)]-N-acetyl-alpha-D-muramoyl-L-alanyl-D-glutamyl-meso-2,6-diaminopimeloyl-D-alanyl-D-alanine + UDP + H(+)</text>
        <dbReference type="Rhea" id="RHEA:31227"/>
        <dbReference type="ChEBI" id="CHEBI:15378"/>
        <dbReference type="ChEBI" id="CHEBI:57705"/>
        <dbReference type="ChEBI" id="CHEBI:58223"/>
        <dbReference type="ChEBI" id="CHEBI:61387"/>
        <dbReference type="ChEBI" id="CHEBI:61388"/>
        <dbReference type="EC" id="2.4.1.227"/>
    </reaction>
</comment>
<keyword evidence="1 10" id="KW-1003">Cell membrane</keyword>
<evidence type="ECO:0000313" key="13">
    <source>
        <dbReference type="EMBL" id="MDJ1158611.1"/>
    </source>
</evidence>
<evidence type="ECO:0000313" key="14">
    <source>
        <dbReference type="Proteomes" id="UP001321492"/>
    </source>
</evidence>
<dbReference type="Pfam" id="PF03033">
    <property type="entry name" value="Glyco_transf_28"/>
    <property type="match status" value="1"/>
</dbReference>
<keyword evidence="5 10" id="KW-0133">Cell shape</keyword>
<dbReference type="InterPro" id="IPR007235">
    <property type="entry name" value="Glyco_trans_28_C"/>
</dbReference>
<keyword evidence="9 10" id="KW-0961">Cell wall biogenesis/degradation</keyword>
<feature type="binding site" evidence="10">
    <location>
        <position position="297"/>
    </location>
    <ligand>
        <name>UDP-N-acetyl-alpha-D-glucosamine</name>
        <dbReference type="ChEBI" id="CHEBI:57705"/>
    </ligand>
</feature>
<dbReference type="PANTHER" id="PTHR21015">
    <property type="entry name" value="UDP-N-ACETYLGLUCOSAMINE--N-ACETYLMURAMYL-(PENTAPEPTIDE) PYROPHOSPHORYL-UNDECAPRENOL N-ACETYLGLUCOSAMINE TRANSFERASE 1"/>
    <property type="match status" value="1"/>
</dbReference>
<feature type="binding site" evidence="10">
    <location>
        <position position="125"/>
    </location>
    <ligand>
        <name>UDP-N-acetyl-alpha-D-glucosamine</name>
        <dbReference type="ChEBI" id="CHEBI:57705"/>
    </ligand>
</feature>
<protein>
    <recommendedName>
        <fullName evidence="10">UDP-N-acetylglucosamine--N-acetylmuramyl-(pentapeptide) pyrophosphoryl-undecaprenol N-acetylglucosamine transferase</fullName>
        <ecNumber evidence="10">2.4.1.227</ecNumber>
    </recommendedName>
    <alternativeName>
        <fullName evidence="10">Undecaprenyl-PP-MurNAc-pentapeptide-UDPGlcNAc GlcNAc transferase</fullName>
    </alternativeName>
</protein>
<keyword evidence="2 10" id="KW-0132">Cell division</keyword>
<dbReference type="PANTHER" id="PTHR21015:SF22">
    <property type="entry name" value="GLYCOSYLTRANSFERASE"/>
    <property type="match status" value="1"/>
</dbReference>
<comment type="function">
    <text evidence="10">Cell wall formation. Catalyzes the transfer of a GlcNAc subunit on undecaprenyl-pyrophosphoryl-MurNAc-pentapeptide (lipid intermediate I) to form undecaprenyl-pyrophosphoryl-MurNAc-(pentapeptide)GlcNAc (lipid intermediate II).</text>
</comment>
<evidence type="ECO:0000256" key="7">
    <source>
        <dbReference type="ARBA" id="ARBA00023136"/>
    </source>
</evidence>
<dbReference type="Gene3D" id="3.40.50.2000">
    <property type="entry name" value="Glycogen Phosphorylase B"/>
    <property type="match status" value="2"/>
</dbReference>
<dbReference type="Pfam" id="PF04101">
    <property type="entry name" value="Glyco_tran_28_C"/>
    <property type="match status" value="1"/>
</dbReference>
<comment type="pathway">
    <text evidence="10">Cell wall biogenesis; peptidoglycan biosynthesis.</text>
</comment>
<evidence type="ECO:0000256" key="10">
    <source>
        <dbReference type="HAMAP-Rule" id="MF_00033"/>
    </source>
</evidence>
<feature type="binding site" evidence="10">
    <location>
        <position position="196"/>
    </location>
    <ligand>
        <name>UDP-N-acetyl-alpha-D-glucosamine</name>
        <dbReference type="ChEBI" id="CHEBI:57705"/>
    </ligand>
</feature>
<keyword evidence="6 10" id="KW-0573">Peptidoglycan synthesis</keyword>
<dbReference type="GO" id="GO:0016757">
    <property type="term" value="F:glycosyltransferase activity"/>
    <property type="evidence" value="ECO:0007669"/>
    <property type="project" value="UniProtKB-KW"/>
</dbReference>
<feature type="binding site" evidence="10">
    <location>
        <position position="168"/>
    </location>
    <ligand>
        <name>UDP-N-acetyl-alpha-D-glucosamine</name>
        <dbReference type="ChEBI" id="CHEBI:57705"/>
    </ligand>
</feature>
<comment type="caution">
    <text evidence="13">The sequence shown here is derived from an EMBL/GenBank/DDBJ whole genome shotgun (WGS) entry which is preliminary data.</text>
</comment>
<reference evidence="13 14" key="1">
    <citation type="submission" date="2023-05" db="EMBL/GenBank/DDBJ databases">
        <title>Chelatococcus sp. nov., a moderately thermophilic bacterium isolated from hot spring microbial mat.</title>
        <authorList>
            <person name="Hu C.-J."/>
            <person name="Li W.-J."/>
        </authorList>
    </citation>
    <scope>NUCLEOTIDE SEQUENCE [LARGE SCALE GENOMIC DNA]</scope>
    <source>
        <strain evidence="13 14">SYSU G07232</strain>
    </source>
</reference>
<dbReference type="InterPro" id="IPR004276">
    <property type="entry name" value="GlycoTrans_28_N"/>
</dbReference>
<evidence type="ECO:0000259" key="11">
    <source>
        <dbReference type="Pfam" id="PF03033"/>
    </source>
</evidence>
<dbReference type="EC" id="2.4.1.227" evidence="10"/>
<dbReference type="HAMAP" id="MF_00033">
    <property type="entry name" value="MurG"/>
    <property type="match status" value="1"/>
</dbReference>
<evidence type="ECO:0000256" key="5">
    <source>
        <dbReference type="ARBA" id="ARBA00022960"/>
    </source>
</evidence>
<dbReference type="InterPro" id="IPR006009">
    <property type="entry name" value="GlcNAc_MurG"/>
</dbReference>
<evidence type="ECO:0000256" key="9">
    <source>
        <dbReference type="ARBA" id="ARBA00023316"/>
    </source>
</evidence>
<organism evidence="13 14">
    <name type="scientific">Chelatococcus albus</name>
    <dbReference type="NCBI Taxonomy" id="3047466"/>
    <lineage>
        <taxon>Bacteria</taxon>
        <taxon>Pseudomonadati</taxon>
        <taxon>Pseudomonadota</taxon>
        <taxon>Alphaproteobacteria</taxon>
        <taxon>Hyphomicrobiales</taxon>
        <taxon>Chelatococcaceae</taxon>
        <taxon>Chelatococcus</taxon>
    </lineage>
</organism>
<feature type="domain" description="Glycosyltransferase family 28 N-terminal" evidence="11">
    <location>
        <begin position="7"/>
        <end position="143"/>
    </location>
</feature>
<feature type="binding site" evidence="10">
    <location>
        <begin position="14"/>
        <end position="16"/>
    </location>
    <ligand>
        <name>UDP-N-acetyl-alpha-D-glucosamine</name>
        <dbReference type="ChEBI" id="CHEBI:57705"/>
    </ligand>
</feature>
<proteinExistence type="inferred from homology"/>
<evidence type="ECO:0000256" key="6">
    <source>
        <dbReference type="ARBA" id="ARBA00022984"/>
    </source>
</evidence>
<name>A0ABT7AGW2_9HYPH</name>
<dbReference type="Proteomes" id="UP001321492">
    <property type="component" value="Unassembled WGS sequence"/>
</dbReference>
<evidence type="ECO:0000256" key="2">
    <source>
        <dbReference type="ARBA" id="ARBA00022618"/>
    </source>
</evidence>
<keyword evidence="4 10" id="KW-0808">Transferase</keyword>
<comment type="caution">
    <text evidence="10">Lacks conserved residue(s) required for the propagation of feature annotation.</text>
</comment>
<evidence type="ECO:0000256" key="1">
    <source>
        <dbReference type="ARBA" id="ARBA00022475"/>
    </source>
</evidence>